<name>A0A284S9A4_ARMOS</name>
<protein>
    <submittedName>
        <fullName evidence="2">Uncharacterized protein</fullName>
    </submittedName>
</protein>
<dbReference type="Proteomes" id="UP000219338">
    <property type="component" value="Unassembled WGS sequence"/>
</dbReference>
<feature type="region of interest" description="Disordered" evidence="1">
    <location>
        <begin position="65"/>
        <end position="86"/>
    </location>
</feature>
<accession>A0A284S9A4</accession>
<organism evidence="2 3">
    <name type="scientific">Armillaria ostoyae</name>
    <name type="common">Armillaria root rot fungus</name>
    <dbReference type="NCBI Taxonomy" id="47428"/>
    <lineage>
        <taxon>Eukaryota</taxon>
        <taxon>Fungi</taxon>
        <taxon>Dikarya</taxon>
        <taxon>Basidiomycota</taxon>
        <taxon>Agaricomycotina</taxon>
        <taxon>Agaricomycetes</taxon>
        <taxon>Agaricomycetidae</taxon>
        <taxon>Agaricales</taxon>
        <taxon>Marasmiineae</taxon>
        <taxon>Physalacriaceae</taxon>
        <taxon>Armillaria</taxon>
    </lineage>
</organism>
<keyword evidence="3" id="KW-1185">Reference proteome</keyword>
<dbReference type="EMBL" id="FUEG01000046">
    <property type="protein sequence ID" value="SJL17593.1"/>
    <property type="molecule type" value="Genomic_DNA"/>
</dbReference>
<gene>
    <name evidence="2" type="ORF">ARMOST_21145</name>
</gene>
<reference evidence="3" key="1">
    <citation type="journal article" date="2017" name="Nat. Ecol. Evol.">
        <title>Genome expansion and lineage-specific genetic innovations in the forest pathogenic fungi Armillaria.</title>
        <authorList>
            <person name="Sipos G."/>
            <person name="Prasanna A.N."/>
            <person name="Walter M.C."/>
            <person name="O'Connor E."/>
            <person name="Balint B."/>
            <person name="Krizsan K."/>
            <person name="Kiss B."/>
            <person name="Hess J."/>
            <person name="Varga T."/>
            <person name="Slot J."/>
            <person name="Riley R."/>
            <person name="Boka B."/>
            <person name="Rigling D."/>
            <person name="Barry K."/>
            <person name="Lee J."/>
            <person name="Mihaltcheva S."/>
            <person name="LaButti K."/>
            <person name="Lipzen A."/>
            <person name="Waldron R."/>
            <person name="Moloney N.M."/>
            <person name="Sperisen C."/>
            <person name="Kredics L."/>
            <person name="Vagvoelgyi C."/>
            <person name="Patrignani A."/>
            <person name="Fitzpatrick D."/>
            <person name="Nagy I."/>
            <person name="Doyle S."/>
            <person name="Anderson J.B."/>
            <person name="Grigoriev I.V."/>
            <person name="Gueldener U."/>
            <person name="Muensterkoetter M."/>
            <person name="Nagy L.G."/>
        </authorList>
    </citation>
    <scope>NUCLEOTIDE SEQUENCE [LARGE SCALE GENOMIC DNA]</scope>
    <source>
        <strain evidence="3">C18/9</strain>
    </source>
</reference>
<sequence length="241" mass="27293">MNRSNTKCDYLSCLENKKSVMRPTNRKHAQMSIASSLATRTDKAEAYYYCLSGLRLTSATRRARMHRQAEGLGHGRRSGSDADNPHTLQLYDAKQMVNSKENKALLEREAGKAQQHKKEKVVRESKAIEEDAAEERSNQMLFRKLVENINTALQKLATRNPESLSNARLLPLLVIRYSSGGTYLNDRDNSLRFQIRAQCALLPAKYTDHCVLGYLLTLIGMISMTEDEYQSALCFPSLTRS</sequence>
<evidence type="ECO:0000313" key="3">
    <source>
        <dbReference type="Proteomes" id="UP000219338"/>
    </source>
</evidence>
<evidence type="ECO:0000313" key="2">
    <source>
        <dbReference type="EMBL" id="SJL17593.1"/>
    </source>
</evidence>
<dbReference type="AlphaFoldDB" id="A0A284S9A4"/>
<evidence type="ECO:0000256" key="1">
    <source>
        <dbReference type="SAM" id="MobiDB-lite"/>
    </source>
</evidence>
<proteinExistence type="predicted"/>